<dbReference type="PROSITE" id="PS00829">
    <property type="entry name" value="GREAB_1"/>
    <property type="match status" value="1"/>
</dbReference>
<dbReference type="KEGG" id="baj:BCTU_251"/>
<dbReference type="InterPro" id="IPR006359">
    <property type="entry name" value="Tscrpt_elong_fac_GreA"/>
</dbReference>
<evidence type="ECO:0000313" key="12">
    <source>
        <dbReference type="EMBL" id="AEH39831.1"/>
    </source>
</evidence>
<sequence>MTLKGFNKLKKELKKLKNIIRPSIINAIAEARQLGDLKENAEYHAAREEQSFCENKIRRIETTLSRAQVINVKKILFRNVVIFGATVTILQTCTDNIFKYTIVGDDEANLKENSISIYSPMSRGLIGKKNGDIVKIKTPSGLIQYLIIKIEYI</sequence>
<protein>
    <recommendedName>
        <fullName evidence="2 8">Transcription elongation factor GreA</fullName>
    </recommendedName>
    <alternativeName>
        <fullName evidence="7 8">Transcript cleavage factor GreA</fullName>
    </alternativeName>
</protein>
<dbReference type="GO" id="GO:0070063">
    <property type="term" value="F:RNA polymerase binding"/>
    <property type="evidence" value="ECO:0007669"/>
    <property type="project" value="InterPro"/>
</dbReference>
<dbReference type="HOGENOM" id="CLU_101379_2_0_6"/>
<dbReference type="NCBIfam" id="NF001264">
    <property type="entry name" value="PRK00226.1-5"/>
    <property type="match status" value="1"/>
</dbReference>
<dbReference type="STRING" id="261317.BCTU_251"/>
<dbReference type="AlphaFoldDB" id="F7WZG9"/>
<dbReference type="PANTHER" id="PTHR30437">
    <property type="entry name" value="TRANSCRIPTION ELONGATION FACTOR GREA"/>
    <property type="match status" value="1"/>
</dbReference>
<dbReference type="FunFam" id="1.10.287.180:FF:000001">
    <property type="entry name" value="Transcription elongation factor GreA"/>
    <property type="match status" value="1"/>
</dbReference>
<evidence type="ECO:0000256" key="5">
    <source>
        <dbReference type="ARBA" id="ARBA00023163"/>
    </source>
</evidence>
<reference evidence="12 13" key="1">
    <citation type="journal article" date="2011" name="Appl. Environ. Microbiol.">
        <title>The genome of Buchnera aphidicola from the aphid Cinara tujafilina provides new clues about the evolutionary history of metabolic losses in bacterial endosymbionts.</title>
        <authorList>
            <person name="Lamelas A."/>
            <person name="Gosalbes M.J."/>
            <person name="Moya A."/>
            <person name="Latorre A."/>
        </authorList>
    </citation>
    <scope>NUCLEOTIDE SEQUENCE [LARGE SCALE GENOMIC DNA]</scope>
    <source>
        <strain evidence="13">Cinara tujafilina</strain>
    </source>
</reference>
<keyword evidence="12" id="KW-0251">Elongation factor</keyword>
<dbReference type="EMBL" id="CP001817">
    <property type="protein sequence ID" value="AEH39831.1"/>
    <property type="molecule type" value="Genomic_DNA"/>
</dbReference>
<dbReference type="InterPro" id="IPR001437">
    <property type="entry name" value="Tscrpt_elong_fac_GreA/B_C"/>
</dbReference>
<evidence type="ECO:0000256" key="9">
    <source>
        <dbReference type="RuleBase" id="RU000556"/>
    </source>
</evidence>
<evidence type="ECO:0000259" key="10">
    <source>
        <dbReference type="Pfam" id="PF01272"/>
    </source>
</evidence>
<dbReference type="InterPro" id="IPR036953">
    <property type="entry name" value="GreA/GreB_C_sf"/>
</dbReference>
<evidence type="ECO:0000259" key="11">
    <source>
        <dbReference type="Pfam" id="PF03449"/>
    </source>
</evidence>
<dbReference type="InterPro" id="IPR023459">
    <property type="entry name" value="Tscrpt_elong_fac_GreA/B_fam"/>
</dbReference>
<dbReference type="eggNOG" id="COG0782">
    <property type="taxonomic scope" value="Bacteria"/>
</dbReference>
<gene>
    <name evidence="8 12" type="primary">greA</name>
    <name evidence="12" type="ORF">BCTU_251</name>
</gene>
<evidence type="ECO:0000256" key="6">
    <source>
        <dbReference type="ARBA" id="ARBA00024916"/>
    </source>
</evidence>
<dbReference type="Gene3D" id="1.10.287.180">
    <property type="entry name" value="Transcription elongation factor, GreA/GreB, N-terminal domain"/>
    <property type="match status" value="1"/>
</dbReference>
<dbReference type="FunFam" id="3.10.50.30:FF:000001">
    <property type="entry name" value="Transcription elongation factor GreA"/>
    <property type="match status" value="1"/>
</dbReference>
<organism evidence="12 13">
    <name type="scientific">Buchnera aphidicola</name>
    <name type="common">Cinara tujafilina</name>
    <dbReference type="NCBI Taxonomy" id="261317"/>
    <lineage>
        <taxon>Bacteria</taxon>
        <taxon>Pseudomonadati</taxon>
        <taxon>Pseudomonadota</taxon>
        <taxon>Gammaproteobacteria</taxon>
        <taxon>Enterobacterales</taxon>
        <taxon>Erwiniaceae</taxon>
        <taxon>Buchnera</taxon>
    </lineage>
</organism>
<keyword evidence="13" id="KW-1185">Reference proteome</keyword>
<dbReference type="GO" id="GO:0006354">
    <property type="term" value="P:DNA-templated transcription elongation"/>
    <property type="evidence" value="ECO:0007669"/>
    <property type="project" value="TreeGrafter"/>
</dbReference>
<evidence type="ECO:0000313" key="13">
    <source>
        <dbReference type="Proteomes" id="UP000006811"/>
    </source>
</evidence>
<dbReference type="GO" id="GO:0003677">
    <property type="term" value="F:DNA binding"/>
    <property type="evidence" value="ECO:0007669"/>
    <property type="project" value="UniProtKB-UniRule"/>
</dbReference>
<dbReference type="GO" id="GO:0003746">
    <property type="term" value="F:translation elongation factor activity"/>
    <property type="evidence" value="ECO:0007669"/>
    <property type="project" value="UniProtKB-KW"/>
</dbReference>
<accession>F7WZG9</accession>
<dbReference type="GO" id="GO:0032784">
    <property type="term" value="P:regulation of DNA-templated transcription elongation"/>
    <property type="evidence" value="ECO:0007669"/>
    <property type="project" value="UniProtKB-UniRule"/>
</dbReference>
<dbReference type="Pfam" id="PF01272">
    <property type="entry name" value="GreA_GreB"/>
    <property type="match status" value="1"/>
</dbReference>
<dbReference type="NCBIfam" id="TIGR01462">
    <property type="entry name" value="greA"/>
    <property type="match status" value="1"/>
</dbReference>
<keyword evidence="12" id="KW-0648">Protein biosynthesis</keyword>
<comment type="function">
    <text evidence="6 8 9">Necessary for efficient RNA polymerase transcription elongation past template-encoded arresting sites. The arresting sites in DNA have the property of trapping a certain fraction of elongating RNA polymerases that pass through, resulting in locked ternary complexes. Cleavage of the nascent transcript by cleavage factors such as GreA or GreB allows the resumption of elongation from the new 3'terminus. GreA releases sequences of 2 to 3 nucleotides.</text>
</comment>
<comment type="similarity">
    <text evidence="1 8 9">Belongs to the GreA/GreB family.</text>
</comment>
<evidence type="ECO:0000256" key="1">
    <source>
        <dbReference type="ARBA" id="ARBA00008213"/>
    </source>
</evidence>
<dbReference type="Gene3D" id="3.10.50.30">
    <property type="entry name" value="Transcription elongation factor, GreA/GreB, C-terminal domain"/>
    <property type="match status" value="1"/>
</dbReference>
<feature type="domain" description="Transcription elongation factor GreA/GreB C-terminal" evidence="10">
    <location>
        <begin position="79"/>
        <end position="152"/>
    </location>
</feature>
<name>F7WZG9_9GAMM</name>
<dbReference type="InterPro" id="IPR028624">
    <property type="entry name" value="Tscrpt_elong_fac_GreA/B"/>
</dbReference>
<dbReference type="PIRSF" id="PIRSF006092">
    <property type="entry name" value="GreA_GreB"/>
    <property type="match status" value="1"/>
</dbReference>
<dbReference type="PANTHER" id="PTHR30437:SF4">
    <property type="entry name" value="TRANSCRIPTION ELONGATION FACTOR GREA"/>
    <property type="match status" value="1"/>
</dbReference>
<dbReference type="InterPro" id="IPR022691">
    <property type="entry name" value="Tscrpt_elong_fac_GreA/B_N"/>
</dbReference>
<dbReference type="NCBIfam" id="NF001261">
    <property type="entry name" value="PRK00226.1-2"/>
    <property type="match status" value="1"/>
</dbReference>
<feature type="domain" description="Transcription elongation factor GreA/GreB N-terminal" evidence="11">
    <location>
        <begin position="1"/>
        <end position="69"/>
    </location>
</feature>
<dbReference type="InterPro" id="IPR018151">
    <property type="entry name" value="TF_GreA/GreB_CS"/>
</dbReference>
<keyword evidence="4 8" id="KW-0238">DNA-binding</keyword>
<dbReference type="HAMAP" id="MF_00105">
    <property type="entry name" value="GreA_GreB"/>
    <property type="match status" value="1"/>
</dbReference>
<dbReference type="Proteomes" id="UP000006811">
    <property type="component" value="Chromosome"/>
</dbReference>
<evidence type="ECO:0000256" key="4">
    <source>
        <dbReference type="ARBA" id="ARBA00023125"/>
    </source>
</evidence>
<evidence type="ECO:0000256" key="8">
    <source>
        <dbReference type="HAMAP-Rule" id="MF_00105"/>
    </source>
</evidence>
<evidence type="ECO:0000256" key="2">
    <source>
        <dbReference type="ARBA" id="ARBA00013729"/>
    </source>
</evidence>
<keyword evidence="5 8" id="KW-0804">Transcription</keyword>
<proteinExistence type="inferred from homology"/>
<dbReference type="NCBIfam" id="NF001263">
    <property type="entry name" value="PRK00226.1-4"/>
    <property type="match status" value="1"/>
</dbReference>
<dbReference type="SUPFAM" id="SSF54534">
    <property type="entry name" value="FKBP-like"/>
    <property type="match status" value="1"/>
</dbReference>
<dbReference type="InterPro" id="IPR036805">
    <property type="entry name" value="Tscrpt_elong_fac_GreA/B_N_sf"/>
</dbReference>
<evidence type="ECO:0000256" key="7">
    <source>
        <dbReference type="ARBA" id="ARBA00030776"/>
    </source>
</evidence>
<dbReference type="Pfam" id="PF03449">
    <property type="entry name" value="GreA_GreB_N"/>
    <property type="match status" value="1"/>
</dbReference>
<keyword evidence="3 8" id="KW-0805">Transcription regulation</keyword>
<evidence type="ECO:0000256" key="3">
    <source>
        <dbReference type="ARBA" id="ARBA00023015"/>
    </source>
</evidence>
<dbReference type="SUPFAM" id="SSF46557">
    <property type="entry name" value="GreA transcript cleavage protein, N-terminal domain"/>
    <property type="match status" value="1"/>
</dbReference>
<dbReference type="OrthoDB" id="9808774at2"/>